<proteinExistence type="predicted"/>
<keyword evidence="1" id="KW-0732">Signal</keyword>
<dbReference type="Gene3D" id="2.60.40.1120">
    <property type="entry name" value="Carboxypeptidase-like, regulatory domain"/>
    <property type="match status" value="1"/>
</dbReference>
<reference evidence="3" key="1">
    <citation type="submission" date="2020-08" db="EMBL/GenBank/DDBJ databases">
        <title>Lewinella bacteria from marine environments.</title>
        <authorList>
            <person name="Zhong Y."/>
        </authorList>
    </citation>
    <scope>NUCLEOTIDE SEQUENCE</scope>
    <source>
        <strain evidence="3">KCTC 42187</strain>
    </source>
</reference>
<keyword evidence="3" id="KW-0675">Receptor</keyword>
<dbReference type="InterPro" id="IPR008969">
    <property type="entry name" value="CarboxyPept-like_regulatory"/>
</dbReference>
<dbReference type="PANTHER" id="PTHR30069:SF29">
    <property type="entry name" value="HEMOGLOBIN AND HEMOGLOBIN-HAPTOGLOBIN-BINDING PROTEIN 1-RELATED"/>
    <property type="match status" value="1"/>
</dbReference>
<dbReference type="GO" id="GO:0044718">
    <property type="term" value="P:siderophore transmembrane transport"/>
    <property type="evidence" value="ECO:0007669"/>
    <property type="project" value="TreeGrafter"/>
</dbReference>
<dbReference type="Gene3D" id="2.170.130.10">
    <property type="entry name" value="TonB-dependent receptor, plug domain"/>
    <property type="match status" value="1"/>
</dbReference>
<keyword evidence="4" id="KW-1185">Reference proteome</keyword>
<dbReference type="InterPro" id="IPR039426">
    <property type="entry name" value="TonB-dep_rcpt-like"/>
</dbReference>
<dbReference type="SUPFAM" id="SSF56935">
    <property type="entry name" value="Porins"/>
    <property type="match status" value="1"/>
</dbReference>
<evidence type="ECO:0000313" key="3">
    <source>
        <dbReference type="EMBL" id="MBC6994497.1"/>
    </source>
</evidence>
<dbReference type="InterPro" id="IPR037066">
    <property type="entry name" value="Plug_dom_sf"/>
</dbReference>
<dbReference type="Pfam" id="PF13715">
    <property type="entry name" value="CarbopepD_reg_2"/>
    <property type="match status" value="1"/>
</dbReference>
<dbReference type="Pfam" id="PF07715">
    <property type="entry name" value="Plug"/>
    <property type="match status" value="1"/>
</dbReference>
<dbReference type="GO" id="GO:0015344">
    <property type="term" value="F:siderophore uptake transmembrane transporter activity"/>
    <property type="evidence" value="ECO:0007669"/>
    <property type="project" value="TreeGrafter"/>
</dbReference>
<gene>
    <name evidence="3" type="ORF">H9S92_09995</name>
</gene>
<dbReference type="SUPFAM" id="SSF49464">
    <property type="entry name" value="Carboxypeptidase regulatory domain-like"/>
    <property type="match status" value="1"/>
</dbReference>
<sequence length="902" mass="100896">MRPSSLLLLLLLGWAALLPGQTGPPERYTLPRRVMPLAKILLNLTEAGAELTYRPDQIPPLAINVPGGRRTLEGWLTLVLRNTELTFERGEAGYVLFLDPDLLGQNFQVYGQVKDQSTGELLLGSVVQIPDQEQGVLTNEYGYFSIETQGGRRRLRFSYVGYRPVELEILLRRDTLINVSLPPSAELPAVVVRAQPDSVGNFYLTETRTSIGHHEVSRLGGPGGEADPLRIARLLPGVETGADGLGGIFVRGSEAGHNLVLLDGVPVYNLNHAAGLFSIFSNQAIRRVDLYKEGIPARFGGRIGGVLDVHTKDGNFYDYQSSVGSSMLAAHFTSEGPLKPGESSFFVSGRYFWAGEVLRRFSETYKLSLGRQGRMNYQVHDVNFKLNQRISDKGRLYFSLYSGLDDYGNNAFETDTVTVLNPSGALFRYAAPRRRQEEVRWGNTVGALRYNHIFNDHFFGNFRLSYSDLLLNAVYERSDSLNELTNGVNRGDIFSGRYASDIRQFGLAFDGQLMLPRRAELRFGVEGSLHRFLPQLSSGKVPLSRQPPLEELGPGNVLHPIQIATYASLSGRLGWLHYRAGLRAQLWRSGVNFYDFSPRLLLAAPLGPNRSMRITYDRSVQPVHLVSSTVIGLPTDLWVPATRNLPPATASQISTQFTQQLPPNWKFELGVYYRDMKHLSSFSEGGRNGTWLDNLSTGGGFAKGMELTLSRTRGKLKGWLTYTLAESRRQFDQRINLGRPYAFRYGRQHSVKFVAIYDLSPQVSLSANWRWGSGAAYSLSLESFLLTDPAILGEEDAIETINLVNEKNGVIFPTNHRLDLNAHIQLSRPGRPGPKHVLDLGIYNLYNRHNPIYYDINTTYFARQSELIADRNFVQVYIAPITPTVAYHLFFGGASSRENFLE</sequence>
<comment type="caution">
    <text evidence="3">The sequence shown here is derived from an EMBL/GenBank/DDBJ whole genome shotgun (WGS) entry which is preliminary data.</text>
</comment>
<dbReference type="PANTHER" id="PTHR30069">
    <property type="entry name" value="TONB-DEPENDENT OUTER MEMBRANE RECEPTOR"/>
    <property type="match status" value="1"/>
</dbReference>
<dbReference type="GO" id="GO:0009279">
    <property type="term" value="C:cell outer membrane"/>
    <property type="evidence" value="ECO:0007669"/>
    <property type="project" value="TreeGrafter"/>
</dbReference>
<name>A0A923TD65_9BACT</name>
<organism evidence="3 4">
    <name type="scientific">Neolewinella lacunae</name>
    <dbReference type="NCBI Taxonomy" id="1517758"/>
    <lineage>
        <taxon>Bacteria</taxon>
        <taxon>Pseudomonadati</taxon>
        <taxon>Bacteroidota</taxon>
        <taxon>Saprospiria</taxon>
        <taxon>Saprospirales</taxon>
        <taxon>Lewinellaceae</taxon>
        <taxon>Neolewinella</taxon>
    </lineage>
</organism>
<evidence type="ECO:0000313" key="4">
    <source>
        <dbReference type="Proteomes" id="UP000650081"/>
    </source>
</evidence>
<dbReference type="RefSeq" id="WP_187466569.1">
    <property type="nucleotide sequence ID" value="NZ_JACSIT010000100.1"/>
</dbReference>
<dbReference type="EMBL" id="JACSIT010000100">
    <property type="protein sequence ID" value="MBC6994497.1"/>
    <property type="molecule type" value="Genomic_DNA"/>
</dbReference>
<dbReference type="InterPro" id="IPR012910">
    <property type="entry name" value="Plug_dom"/>
</dbReference>
<feature type="domain" description="TonB-dependent receptor plug" evidence="2">
    <location>
        <begin position="232"/>
        <end position="306"/>
    </location>
</feature>
<protein>
    <submittedName>
        <fullName evidence="3">TonB-dependent receptor</fullName>
    </submittedName>
</protein>
<evidence type="ECO:0000256" key="1">
    <source>
        <dbReference type="ARBA" id="ARBA00022729"/>
    </source>
</evidence>
<accession>A0A923TD65</accession>
<dbReference type="AlphaFoldDB" id="A0A923TD65"/>
<evidence type="ECO:0000259" key="2">
    <source>
        <dbReference type="Pfam" id="PF07715"/>
    </source>
</evidence>
<dbReference type="Proteomes" id="UP000650081">
    <property type="component" value="Unassembled WGS sequence"/>
</dbReference>